<protein>
    <submittedName>
        <fullName evidence="1">Uncharacterized protein</fullName>
    </submittedName>
</protein>
<dbReference type="RefSeq" id="WP_136432968.1">
    <property type="nucleotide sequence ID" value="NZ_JBHSNS010000004.1"/>
</dbReference>
<gene>
    <name evidence="1" type="ORF">ACFPQB_10790</name>
</gene>
<proteinExistence type="predicted"/>
<dbReference type="EMBL" id="JBHSNS010000004">
    <property type="protein sequence ID" value="MFC5729403.1"/>
    <property type="molecule type" value="Genomic_DNA"/>
</dbReference>
<evidence type="ECO:0000313" key="2">
    <source>
        <dbReference type="Proteomes" id="UP001596072"/>
    </source>
</evidence>
<organism evidence="1 2">
    <name type="scientific">Nocardioides vastitatis</name>
    <dbReference type="NCBI Taxonomy" id="2568655"/>
    <lineage>
        <taxon>Bacteria</taxon>
        <taxon>Bacillati</taxon>
        <taxon>Actinomycetota</taxon>
        <taxon>Actinomycetes</taxon>
        <taxon>Propionibacteriales</taxon>
        <taxon>Nocardioidaceae</taxon>
        <taxon>Nocardioides</taxon>
    </lineage>
</organism>
<comment type="caution">
    <text evidence="1">The sequence shown here is derived from an EMBL/GenBank/DDBJ whole genome shotgun (WGS) entry which is preliminary data.</text>
</comment>
<evidence type="ECO:0000313" key="1">
    <source>
        <dbReference type="EMBL" id="MFC5729403.1"/>
    </source>
</evidence>
<accession>A0ABW0ZGM5</accession>
<keyword evidence="2" id="KW-1185">Reference proteome</keyword>
<sequence>MPGVHLSDMTPATRSLVLSPAPTTSEIDQVVHGLIDLHFAGQIDAETTRREISAALYVAGIHLDVANKRFDLPRQLRSDLADLLLSRLIDKLITGSFYSFETGRQKSACGWARQVAKSVAQSELRNHQRAARRLGAPIDPTSHEFAAMVNGAAAQDVVDPYALRRHAAVAELVEDFTQRIRGMRSTDRVFVSAETLCVGLGVRPAVRPESMADRDYCLEVLSADQTLAQRSLRRWRQLVFGSALEPMEEIDERVLALWDEQTEDSSAELLGRPGHVCHLLALAAASPLPRPPRKALQRLKTVVMTASGLQDDWWCELASRLVDAYVASQYEAYSEYATMTDEARRAAAAAHRRDRSRLGVLLEWAAAHPDAPYGDTAERVLARITDAAEVTLNERSATKGLGSDQVTRAA</sequence>
<name>A0ABW0ZGM5_9ACTN</name>
<reference evidence="2" key="1">
    <citation type="journal article" date="2019" name="Int. J. Syst. Evol. Microbiol.">
        <title>The Global Catalogue of Microorganisms (GCM) 10K type strain sequencing project: providing services to taxonomists for standard genome sequencing and annotation.</title>
        <authorList>
            <consortium name="The Broad Institute Genomics Platform"/>
            <consortium name="The Broad Institute Genome Sequencing Center for Infectious Disease"/>
            <person name="Wu L."/>
            <person name="Ma J."/>
        </authorList>
    </citation>
    <scope>NUCLEOTIDE SEQUENCE [LARGE SCALE GENOMIC DNA]</scope>
    <source>
        <strain evidence="2">YIM 94188</strain>
    </source>
</reference>
<dbReference type="Proteomes" id="UP001596072">
    <property type="component" value="Unassembled WGS sequence"/>
</dbReference>